<keyword evidence="3" id="KW-1185">Reference proteome</keyword>
<gene>
    <name evidence="2" type="ORF">HCJ95_22155</name>
</gene>
<organism evidence="2 3">
    <name type="scientific">Streptomyces thermoviolaceus subsp. thermoviolaceus</name>
    <dbReference type="NCBI Taxonomy" id="66860"/>
    <lineage>
        <taxon>Bacteria</taxon>
        <taxon>Bacillati</taxon>
        <taxon>Actinomycetota</taxon>
        <taxon>Actinomycetes</taxon>
        <taxon>Kitasatosporales</taxon>
        <taxon>Streptomycetaceae</taxon>
        <taxon>Streptomyces</taxon>
    </lineage>
</organism>
<dbReference type="EMBL" id="JAATEL010000029">
    <property type="protein sequence ID" value="NJP16904.1"/>
    <property type="molecule type" value="Genomic_DNA"/>
</dbReference>
<feature type="domain" description="ATPase BadF/BadG/BcrA/BcrD type" evidence="1">
    <location>
        <begin position="19"/>
        <end position="296"/>
    </location>
</feature>
<dbReference type="Pfam" id="PF01869">
    <property type="entry name" value="BcrAD_BadFG"/>
    <property type="match status" value="1"/>
</dbReference>
<reference evidence="2 3" key="1">
    <citation type="submission" date="2020-03" db="EMBL/GenBank/DDBJ databases">
        <title>WGS of actinomycetes isolated from Thailand.</title>
        <authorList>
            <person name="Thawai C."/>
        </authorList>
    </citation>
    <scope>NUCLEOTIDE SEQUENCE [LARGE SCALE GENOMIC DNA]</scope>
    <source>
        <strain evidence="2 3">NBRC 13905</strain>
    </source>
</reference>
<dbReference type="InterPro" id="IPR052519">
    <property type="entry name" value="Euk-type_GlcNAc_Kinase"/>
</dbReference>
<dbReference type="RefSeq" id="WP_168132248.1">
    <property type="nucleotide sequence ID" value="NZ_BMVZ01000016.1"/>
</dbReference>
<evidence type="ECO:0000259" key="1">
    <source>
        <dbReference type="Pfam" id="PF01869"/>
    </source>
</evidence>
<dbReference type="Proteomes" id="UP000635996">
    <property type="component" value="Unassembled WGS sequence"/>
</dbReference>
<evidence type="ECO:0000313" key="3">
    <source>
        <dbReference type="Proteomes" id="UP000635996"/>
    </source>
</evidence>
<dbReference type="PANTHER" id="PTHR43190">
    <property type="entry name" value="N-ACETYL-D-GLUCOSAMINE KINASE"/>
    <property type="match status" value="1"/>
</dbReference>
<dbReference type="Gene3D" id="3.30.420.40">
    <property type="match status" value="2"/>
</dbReference>
<dbReference type="PANTHER" id="PTHR43190:SF3">
    <property type="entry name" value="N-ACETYL-D-GLUCOSAMINE KINASE"/>
    <property type="match status" value="1"/>
</dbReference>
<sequence>MATSGYRRAAEATARAVVVGIDAGGTRTRAAVARAAADGGPPLRTGVSGPGNALSVPFDVLTSHLRQAVAAATPPSLRPRVRAVAAGLAGCSALPGNAGAAHARSALRAALAELGIRPEVVAVSSDTEIALAGAPGSPGDGLVLIAGTGAVAARITGGITAATADGNGWLLGDSGSGFWLGREAVRSALASLDGRGAPTALTPAVLAHYLGETAAQDEPATPTAAQRMRDRLVQAVHERPVPDLAHLAPLVARTADNGDPVARRLLSDAAEHLVGTLDALQPRPGETLVTTGGLLGPGGALLGPLTRRLAPRDLRPVPMPDGLAGAVALARRALDGTGRPCGCSAD</sequence>
<comment type="caution">
    <text evidence="2">The sequence shown here is derived from an EMBL/GenBank/DDBJ whole genome shotgun (WGS) entry which is preliminary data.</text>
</comment>
<dbReference type="InterPro" id="IPR002731">
    <property type="entry name" value="ATPase_BadF"/>
</dbReference>
<accession>A0ABX0YYC9</accession>
<protein>
    <submittedName>
        <fullName evidence="2">ATPase</fullName>
    </submittedName>
</protein>
<dbReference type="SUPFAM" id="SSF53067">
    <property type="entry name" value="Actin-like ATPase domain"/>
    <property type="match status" value="2"/>
</dbReference>
<dbReference type="InterPro" id="IPR043129">
    <property type="entry name" value="ATPase_NBD"/>
</dbReference>
<evidence type="ECO:0000313" key="2">
    <source>
        <dbReference type="EMBL" id="NJP16904.1"/>
    </source>
</evidence>
<proteinExistence type="predicted"/>
<name>A0ABX0YYC9_STRTL</name>